<dbReference type="Pfam" id="PF03443">
    <property type="entry name" value="AA9"/>
    <property type="match status" value="1"/>
</dbReference>
<name>A0A0C3KTV6_9AGAM</name>
<keyword evidence="10" id="KW-1015">Disulfide bond</keyword>
<keyword evidence="5 16" id="KW-0732">Signal</keyword>
<evidence type="ECO:0000256" key="14">
    <source>
        <dbReference type="ARBA" id="ARBA00045077"/>
    </source>
</evidence>
<evidence type="ECO:0000256" key="13">
    <source>
        <dbReference type="ARBA" id="ARBA00044502"/>
    </source>
</evidence>
<evidence type="ECO:0000256" key="7">
    <source>
        <dbReference type="ARBA" id="ARBA00023002"/>
    </source>
</evidence>
<sequence>MKFFAAALSLAAVLVPQVAAHYRWTSLIVNGTTTTAYQYVKPYTNINSPVTDVSSTGFTCNIGASSAPGIAWAKAGSVIGFASDIPISHPGVINVYMAKVPSGQTAASFTGTGNVWFKVSQLSAVTNGGTSITFPADSITSYTFTIPSKLAPGDYLVRIEHIALHGASTFGGAQFYIHVFGTGTSNPTSLVNIPGVYTGNEPGILINIYWPIPPTYTQPGPAVWA</sequence>
<dbReference type="AlphaFoldDB" id="A0A0C3KTV6"/>
<evidence type="ECO:0000256" key="2">
    <source>
        <dbReference type="ARBA" id="ARBA00004613"/>
    </source>
</evidence>
<feature type="domain" description="Auxiliary Activity family 9 catalytic" evidence="17">
    <location>
        <begin position="21"/>
        <end position="210"/>
    </location>
</feature>
<evidence type="ECO:0000313" key="18">
    <source>
        <dbReference type="EMBL" id="KIO24898.1"/>
    </source>
</evidence>
<comment type="subcellular location">
    <subcellularLocation>
        <location evidence="2">Secreted</location>
    </subcellularLocation>
</comment>
<dbReference type="GO" id="GO:0046872">
    <property type="term" value="F:metal ion binding"/>
    <property type="evidence" value="ECO:0007669"/>
    <property type="project" value="UniProtKB-KW"/>
</dbReference>
<organism evidence="18 19">
    <name type="scientific">Tulasnella calospora MUT 4182</name>
    <dbReference type="NCBI Taxonomy" id="1051891"/>
    <lineage>
        <taxon>Eukaryota</taxon>
        <taxon>Fungi</taxon>
        <taxon>Dikarya</taxon>
        <taxon>Basidiomycota</taxon>
        <taxon>Agaricomycotina</taxon>
        <taxon>Agaricomycetes</taxon>
        <taxon>Cantharellales</taxon>
        <taxon>Tulasnellaceae</taxon>
        <taxon>Tulasnella</taxon>
    </lineage>
</organism>
<dbReference type="PANTHER" id="PTHR33353:SF10">
    <property type="entry name" value="ENDO-BETA-1,4-GLUCANASE D"/>
    <property type="match status" value="1"/>
</dbReference>
<dbReference type="HOGENOM" id="CLU_031730_4_2_1"/>
<keyword evidence="12" id="KW-0624">Polysaccharide degradation</keyword>
<dbReference type="GO" id="GO:0030245">
    <property type="term" value="P:cellulose catabolic process"/>
    <property type="evidence" value="ECO:0007669"/>
    <property type="project" value="UniProtKB-KW"/>
</dbReference>
<accession>A0A0C3KTV6</accession>
<evidence type="ECO:0000256" key="10">
    <source>
        <dbReference type="ARBA" id="ARBA00023157"/>
    </source>
</evidence>
<evidence type="ECO:0000256" key="12">
    <source>
        <dbReference type="ARBA" id="ARBA00023326"/>
    </source>
</evidence>
<evidence type="ECO:0000256" key="16">
    <source>
        <dbReference type="SAM" id="SignalP"/>
    </source>
</evidence>
<dbReference type="OrthoDB" id="3496539at2759"/>
<keyword evidence="18" id="KW-0378">Hydrolase</keyword>
<evidence type="ECO:0000256" key="9">
    <source>
        <dbReference type="ARBA" id="ARBA00023033"/>
    </source>
</evidence>
<dbReference type="GO" id="GO:0005576">
    <property type="term" value="C:extracellular region"/>
    <property type="evidence" value="ECO:0007669"/>
    <property type="project" value="UniProtKB-SubCell"/>
</dbReference>
<evidence type="ECO:0000313" key="19">
    <source>
        <dbReference type="Proteomes" id="UP000054248"/>
    </source>
</evidence>
<proteinExistence type="inferred from homology"/>
<keyword evidence="19" id="KW-1185">Reference proteome</keyword>
<evidence type="ECO:0000256" key="4">
    <source>
        <dbReference type="ARBA" id="ARBA00022723"/>
    </source>
</evidence>
<evidence type="ECO:0000256" key="3">
    <source>
        <dbReference type="ARBA" id="ARBA00022525"/>
    </source>
</evidence>
<protein>
    <recommendedName>
        <fullName evidence="15">lytic cellulose monooxygenase (C4-dehydrogenating)</fullName>
        <ecNumber evidence="15">1.14.99.56</ecNumber>
    </recommendedName>
</protein>
<dbReference type="EMBL" id="KN823052">
    <property type="protein sequence ID" value="KIO24898.1"/>
    <property type="molecule type" value="Genomic_DNA"/>
</dbReference>
<evidence type="ECO:0000256" key="1">
    <source>
        <dbReference type="ARBA" id="ARBA00001973"/>
    </source>
</evidence>
<evidence type="ECO:0000256" key="5">
    <source>
        <dbReference type="ARBA" id="ARBA00022729"/>
    </source>
</evidence>
<feature type="chain" id="PRO_5002179435" description="lytic cellulose monooxygenase (C4-dehydrogenating)" evidence="16">
    <location>
        <begin position="21"/>
        <end position="225"/>
    </location>
</feature>
<evidence type="ECO:0000256" key="11">
    <source>
        <dbReference type="ARBA" id="ARBA00023277"/>
    </source>
</evidence>
<keyword evidence="6" id="KW-0136">Cellulose degradation</keyword>
<dbReference type="GO" id="GO:0016787">
    <property type="term" value="F:hydrolase activity"/>
    <property type="evidence" value="ECO:0007669"/>
    <property type="project" value="UniProtKB-KW"/>
</dbReference>
<keyword evidence="3" id="KW-0964">Secreted</keyword>
<dbReference type="InterPro" id="IPR005103">
    <property type="entry name" value="AA9_LPMO"/>
</dbReference>
<dbReference type="STRING" id="1051891.A0A0C3KTV6"/>
<dbReference type="PANTHER" id="PTHR33353">
    <property type="entry name" value="PUTATIVE (AFU_ORTHOLOGUE AFUA_1G12560)-RELATED"/>
    <property type="match status" value="1"/>
</dbReference>
<evidence type="ECO:0000256" key="6">
    <source>
        <dbReference type="ARBA" id="ARBA00023001"/>
    </source>
</evidence>
<keyword evidence="4" id="KW-0479">Metal-binding</keyword>
<keyword evidence="11" id="KW-0119">Carbohydrate metabolism</keyword>
<comment type="similarity">
    <text evidence="13">Belongs to the polysaccharide monooxygenase AA9 family.</text>
</comment>
<dbReference type="Gene3D" id="2.70.50.70">
    <property type="match status" value="1"/>
</dbReference>
<keyword evidence="8" id="KW-0186">Copper</keyword>
<evidence type="ECO:0000259" key="17">
    <source>
        <dbReference type="Pfam" id="PF03443"/>
    </source>
</evidence>
<dbReference type="CDD" id="cd21175">
    <property type="entry name" value="LPMO_AA9"/>
    <property type="match status" value="1"/>
</dbReference>
<dbReference type="InterPro" id="IPR049892">
    <property type="entry name" value="AA9"/>
</dbReference>
<reference evidence="19" key="2">
    <citation type="submission" date="2015-01" db="EMBL/GenBank/DDBJ databases">
        <title>Evolutionary Origins and Diversification of the Mycorrhizal Mutualists.</title>
        <authorList>
            <consortium name="DOE Joint Genome Institute"/>
            <consortium name="Mycorrhizal Genomics Consortium"/>
            <person name="Kohler A."/>
            <person name="Kuo A."/>
            <person name="Nagy L.G."/>
            <person name="Floudas D."/>
            <person name="Copeland A."/>
            <person name="Barry K.W."/>
            <person name="Cichocki N."/>
            <person name="Veneault-Fourrey C."/>
            <person name="LaButti K."/>
            <person name="Lindquist E.A."/>
            <person name="Lipzen A."/>
            <person name="Lundell T."/>
            <person name="Morin E."/>
            <person name="Murat C."/>
            <person name="Riley R."/>
            <person name="Ohm R."/>
            <person name="Sun H."/>
            <person name="Tunlid A."/>
            <person name="Henrissat B."/>
            <person name="Grigoriev I.V."/>
            <person name="Hibbett D.S."/>
            <person name="Martin F."/>
        </authorList>
    </citation>
    <scope>NUCLEOTIDE SEQUENCE [LARGE SCALE GENOMIC DNA]</scope>
    <source>
        <strain evidence="19">MUT 4182</strain>
    </source>
</reference>
<comment type="cofactor">
    <cofactor evidence="1">
        <name>Cu(2+)</name>
        <dbReference type="ChEBI" id="CHEBI:29036"/>
    </cofactor>
</comment>
<keyword evidence="7" id="KW-0560">Oxidoreductase</keyword>
<evidence type="ECO:0000256" key="8">
    <source>
        <dbReference type="ARBA" id="ARBA00023008"/>
    </source>
</evidence>
<dbReference type="EC" id="1.14.99.56" evidence="15"/>
<dbReference type="GO" id="GO:0004497">
    <property type="term" value="F:monooxygenase activity"/>
    <property type="evidence" value="ECO:0007669"/>
    <property type="project" value="UniProtKB-KW"/>
</dbReference>
<keyword evidence="9" id="KW-0503">Monooxygenase</keyword>
<feature type="signal peptide" evidence="16">
    <location>
        <begin position="1"/>
        <end position="20"/>
    </location>
</feature>
<dbReference type="Proteomes" id="UP000054248">
    <property type="component" value="Unassembled WGS sequence"/>
</dbReference>
<reference evidence="18 19" key="1">
    <citation type="submission" date="2014-04" db="EMBL/GenBank/DDBJ databases">
        <authorList>
            <consortium name="DOE Joint Genome Institute"/>
            <person name="Kuo A."/>
            <person name="Girlanda M."/>
            <person name="Perotto S."/>
            <person name="Kohler A."/>
            <person name="Nagy L.G."/>
            <person name="Floudas D."/>
            <person name="Copeland A."/>
            <person name="Barry K.W."/>
            <person name="Cichocki N."/>
            <person name="Veneault-Fourrey C."/>
            <person name="LaButti K."/>
            <person name="Lindquist E.A."/>
            <person name="Lipzen A."/>
            <person name="Lundell T."/>
            <person name="Morin E."/>
            <person name="Murat C."/>
            <person name="Sun H."/>
            <person name="Tunlid A."/>
            <person name="Henrissat B."/>
            <person name="Grigoriev I.V."/>
            <person name="Hibbett D.S."/>
            <person name="Martin F."/>
            <person name="Nordberg H.P."/>
            <person name="Cantor M.N."/>
            <person name="Hua S.X."/>
        </authorList>
    </citation>
    <scope>NUCLEOTIDE SEQUENCE [LARGE SCALE GENOMIC DNA]</scope>
    <source>
        <strain evidence="18 19">MUT 4182</strain>
    </source>
</reference>
<evidence type="ECO:0000256" key="15">
    <source>
        <dbReference type="ARBA" id="ARBA00047174"/>
    </source>
</evidence>
<gene>
    <name evidence="18" type="ORF">M407DRAFT_25759</name>
</gene>
<comment type="catalytic activity">
    <reaction evidence="14">
        <text>[(1-&gt;4)-beta-D-glucosyl]n+m + reduced acceptor + O2 = 4-dehydro-beta-D-glucosyl-[(1-&gt;4)-beta-D-glucosyl]n-1 + [(1-&gt;4)-beta-D-glucosyl]m + acceptor + H2O.</text>
        <dbReference type="EC" id="1.14.99.56"/>
    </reaction>
</comment>